<gene>
    <name evidence="1" type="ORF">LMG24238_02973</name>
</gene>
<reference evidence="1 2" key="1">
    <citation type="submission" date="2020-04" db="EMBL/GenBank/DDBJ databases">
        <authorList>
            <person name="De Canck E."/>
        </authorList>
    </citation>
    <scope>NUCLEOTIDE SEQUENCE [LARGE SCALE GENOMIC DNA]</scope>
    <source>
        <strain evidence="1 2">LMG 24238</strain>
    </source>
</reference>
<sequence>MKYPFGDTSLEARRSDALERRRTLMKEIVDSAGDGRRAWLRGMQDDLMPLQSDFEKSPVYRLSLIVAAVVVGLSLFAPPPASSTAHVAVRATV</sequence>
<protein>
    <submittedName>
        <fullName evidence="1">Uncharacterized protein</fullName>
    </submittedName>
</protein>
<dbReference type="Proteomes" id="UP000494255">
    <property type="component" value="Unassembled WGS sequence"/>
</dbReference>
<evidence type="ECO:0000313" key="2">
    <source>
        <dbReference type="Proteomes" id="UP000494255"/>
    </source>
</evidence>
<name>A0A6J5B2H6_9BURK</name>
<dbReference type="EMBL" id="CADIKC010000003">
    <property type="protein sequence ID" value="CAB3688187.1"/>
    <property type="molecule type" value="Genomic_DNA"/>
</dbReference>
<keyword evidence="2" id="KW-1185">Reference proteome</keyword>
<accession>A0A6J5B2H6</accession>
<evidence type="ECO:0000313" key="1">
    <source>
        <dbReference type="EMBL" id="CAB3688187.1"/>
    </source>
</evidence>
<proteinExistence type="predicted"/>
<dbReference type="AlphaFoldDB" id="A0A6J5B2H6"/>
<organism evidence="1 2">
    <name type="scientific">Paraburkholderia sediminicola</name>
    <dbReference type="NCBI Taxonomy" id="458836"/>
    <lineage>
        <taxon>Bacteria</taxon>
        <taxon>Pseudomonadati</taxon>
        <taxon>Pseudomonadota</taxon>
        <taxon>Betaproteobacteria</taxon>
        <taxon>Burkholderiales</taxon>
        <taxon>Burkholderiaceae</taxon>
        <taxon>Paraburkholderia</taxon>
    </lineage>
</organism>